<feature type="domain" description="HTH cro/C1-type" evidence="2">
    <location>
        <begin position="39"/>
        <end position="93"/>
    </location>
</feature>
<proteinExistence type="predicted"/>
<dbReference type="RefSeq" id="WP_246035087.1">
    <property type="nucleotide sequence ID" value="NZ_JACHGA010000007.1"/>
</dbReference>
<feature type="region of interest" description="Disordered" evidence="1">
    <location>
        <begin position="141"/>
        <end position="162"/>
    </location>
</feature>
<dbReference type="SUPFAM" id="SSF47413">
    <property type="entry name" value="lambda repressor-like DNA-binding domains"/>
    <property type="match status" value="1"/>
</dbReference>
<evidence type="ECO:0000313" key="4">
    <source>
        <dbReference type="Proteomes" id="UP000550895"/>
    </source>
</evidence>
<dbReference type="Pfam" id="PF12844">
    <property type="entry name" value="HTH_19"/>
    <property type="match status" value="1"/>
</dbReference>
<protein>
    <submittedName>
        <fullName evidence="3">Transcriptional regulator with XRE-family HTH domain</fullName>
    </submittedName>
</protein>
<dbReference type="Proteomes" id="UP000550895">
    <property type="component" value="Unassembled WGS sequence"/>
</dbReference>
<accession>A0A7W8HTS3</accession>
<dbReference type="AlphaFoldDB" id="A0A7W8HTS3"/>
<comment type="caution">
    <text evidence="3">The sequence shown here is derived from an EMBL/GenBank/DDBJ whole genome shotgun (WGS) entry which is preliminary data.</text>
</comment>
<feature type="region of interest" description="Disordered" evidence="1">
    <location>
        <begin position="1"/>
        <end position="38"/>
    </location>
</feature>
<evidence type="ECO:0000313" key="3">
    <source>
        <dbReference type="EMBL" id="MBB5277148.1"/>
    </source>
</evidence>
<name>A0A7W8HTS3_9HYPH</name>
<sequence>MSVDSYARRIPNDQEVAMPARENYHRMTDSSDDTLGGRLSAARDASGLSLADVANRIGVKRESLLAWEADRAEPRPSSLIDLAGILGVSPMWLMTGVGSGPIQESGDLPLEALKLDLQRLTEAHLETGRLIEKIARQIESYEEKDERRRKSGDLDGPVMGRA</sequence>
<dbReference type="GO" id="GO:0003677">
    <property type="term" value="F:DNA binding"/>
    <property type="evidence" value="ECO:0007669"/>
    <property type="project" value="InterPro"/>
</dbReference>
<dbReference type="InterPro" id="IPR001387">
    <property type="entry name" value="Cro/C1-type_HTH"/>
</dbReference>
<dbReference type="CDD" id="cd00093">
    <property type="entry name" value="HTH_XRE"/>
    <property type="match status" value="1"/>
</dbReference>
<evidence type="ECO:0000256" key="1">
    <source>
        <dbReference type="SAM" id="MobiDB-lite"/>
    </source>
</evidence>
<dbReference type="Gene3D" id="1.10.260.40">
    <property type="entry name" value="lambda repressor-like DNA-binding domains"/>
    <property type="match status" value="1"/>
</dbReference>
<keyword evidence="4" id="KW-1185">Reference proteome</keyword>
<feature type="compositionally biased region" description="Basic and acidic residues" evidence="1">
    <location>
        <begin position="1"/>
        <end position="12"/>
    </location>
</feature>
<dbReference type="SMART" id="SM00530">
    <property type="entry name" value="HTH_XRE"/>
    <property type="match status" value="1"/>
</dbReference>
<feature type="compositionally biased region" description="Basic and acidic residues" evidence="1">
    <location>
        <begin position="141"/>
        <end position="153"/>
    </location>
</feature>
<dbReference type="PROSITE" id="PS50943">
    <property type="entry name" value="HTH_CROC1"/>
    <property type="match status" value="1"/>
</dbReference>
<organism evidence="3 4">
    <name type="scientific">Rhizobium rosettiformans</name>
    <dbReference type="NCBI Taxonomy" id="1368430"/>
    <lineage>
        <taxon>Bacteria</taxon>
        <taxon>Pseudomonadati</taxon>
        <taxon>Pseudomonadota</taxon>
        <taxon>Alphaproteobacteria</taxon>
        <taxon>Hyphomicrobiales</taxon>
        <taxon>Rhizobiaceae</taxon>
        <taxon>Rhizobium/Agrobacterium group</taxon>
        <taxon>Rhizobium</taxon>
    </lineage>
</organism>
<gene>
    <name evidence="3" type="ORF">HNR26_003226</name>
</gene>
<reference evidence="3 4" key="1">
    <citation type="submission" date="2020-08" db="EMBL/GenBank/DDBJ databases">
        <title>Genomic Encyclopedia of Type Strains, Phase IV (KMG-IV): sequencing the most valuable type-strain genomes for metagenomic binning, comparative biology and taxonomic classification.</title>
        <authorList>
            <person name="Goeker M."/>
        </authorList>
    </citation>
    <scope>NUCLEOTIDE SEQUENCE [LARGE SCALE GENOMIC DNA]</scope>
    <source>
        <strain evidence="3 4">DSM 26376</strain>
    </source>
</reference>
<dbReference type="InterPro" id="IPR010982">
    <property type="entry name" value="Lambda_DNA-bd_dom_sf"/>
</dbReference>
<evidence type="ECO:0000259" key="2">
    <source>
        <dbReference type="PROSITE" id="PS50943"/>
    </source>
</evidence>
<dbReference type="EMBL" id="JACHGA010000007">
    <property type="protein sequence ID" value="MBB5277148.1"/>
    <property type="molecule type" value="Genomic_DNA"/>
</dbReference>